<dbReference type="SUPFAM" id="SSF88659">
    <property type="entry name" value="Sigma3 and sigma4 domains of RNA polymerase sigma factors"/>
    <property type="match status" value="1"/>
</dbReference>
<evidence type="ECO:0000256" key="3">
    <source>
        <dbReference type="ARBA" id="ARBA00023082"/>
    </source>
</evidence>
<gene>
    <name evidence="7" type="ORF">D9X91_04555</name>
</gene>
<comment type="similarity">
    <text evidence="1">Belongs to the sigma-70 factor family. ECF subfamily.</text>
</comment>
<evidence type="ECO:0000313" key="8">
    <source>
        <dbReference type="Proteomes" id="UP000276770"/>
    </source>
</evidence>
<dbReference type="InterPro" id="IPR013325">
    <property type="entry name" value="RNA_pol_sigma_r2"/>
</dbReference>
<dbReference type="InterPro" id="IPR039425">
    <property type="entry name" value="RNA_pol_sigma-70-like"/>
</dbReference>
<accession>A0A3L7K3M2</accession>
<comment type="caution">
    <text evidence="7">The sequence shown here is derived from an EMBL/GenBank/DDBJ whole genome shotgun (WGS) entry which is preliminary data.</text>
</comment>
<dbReference type="GO" id="GO:0003677">
    <property type="term" value="F:DNA binding"/>
    <property type="evidence" value="ECO:0007669"/>
    <property type="project" value="InterPro"/>
</dbReference>
<feature type="domain" description="RNA polymerase sigma-70 region 2" evidence="5">
    <location>
        <begin position="24"/>
        <end position="90"/>
    </location>
</feature>
<dbReference type="OrthoDB" id="9782703at2"/>
<keyword evidence="8" id="KW-1185">Reference proteome</keyword>
<dbReference type="Pfam" id="PF04542">
    <property type="entry name" value="Sigma70_r2"/>
    <property type="match status" value="1"/>
</dbReference>
<proteinExistence type="inferred from homology"/>
<dbReference type="NCBIfam" id="TIGR02937">
    <property type="entry name" value="sigma70-ECF"/>
    <property type="match status" value="1"/>
</dbReference>
<dbReference type="Pfam" id="PF08281">
    <property type="entry name" value="Sigma70_r4_2"/>
    <property type="match status" value="1"/>
</dbReference>
<dbReference type="NCBIfam" id="TIGR02954">
    <property type="entry name" value="Sig70_famx3"/>
    <property type="match status" value="1"/>
</dbReference>
<dbReference type="PANTHER" id="PTHR43133">
    <property type="entry name" value="RNA POLYMERASE ECF-TYPE SIGMA FACTO"/>
    <property type="match status" value="1"/>
</dbReference>
<name>A0A3L7K3M2_9BACI</name>
<dbReference type="GO" id="GO:0016987">
    <property type="term" value="F:sigma factor activity"/>
    <property type="evidence" value="ECO:0007669"/>
    <property type="project" value="UniProtKB-KW"/>
</dbReference>
<dbReference type="Gene3D" id="1.10.10.10">
    <property type="entry name" value="Winged helix-like DNA-binding domain superfamily/Winged helix DNA-binding domain"/>
    <property type="match status" value="1"/>
</dbReference>
<feature type="domain" description="RNA polymerase sigma factor 70 region 4 type 2" evidence="6">
    <location>
        <begin position="117"/>
        <end position="168"/>
    </location>
</feature>
<dbReference type="RefSeq" id="WP_121679380.1">
    <property type="nucleotide sequence ID" value="NZ_RCVZ01000002.1"/>
</dbReference>
<evidence type="ECO:0000256" key="2">
    <source>
        <dbReference type="ARBA" id="ARBA00023015"/>
    </source>
</evidence>
<keyword evidence="2" id="KW-0805">Transcription regulation</keyword>
<dbReference type="InterPro" id="IPR013249">
    <property type="entry name" value="RNA_pol_sigma70_r4_t2"/>
</dbReference>
<dbReference type="GO" id="GO:0006352">
    <property type="term" value="P:DNA-templated transcription initiation"/>
    <property type="evidence" value="ECO:0007669"/>
    <property type="project" value="InterPro"/>
</dbReference>
<dbReference type="Gene3D" id="1.10.1740.10">
    <property type="match status" value="1"/>
</dbReference>
<dbReference type="SUPFAM" id="SSF88946">
    <property type="entry name" value="Sigma2 domain of RNA polymerase sigma factors"/>
    <property type="match status" value="1"/>
</dbReference>
<dbReference type="Proteomes" id="UP000276770">
    <property type="component" value="Unassembled WGS sequence"/>
</dbReference>
<dbReference type="AlphaFoldDB" id="A0A3L7K3M2"/>
<keyword evidence="3" id="KW-0731">Sigma factor</keyword>
<evidence type="ECO:0000256" key="1">
    <source>
        <dbReference type="ARBA" id="ARBA00010641"/>
    </source>
</evidence>
<dbReference type="PANTHER" id="PTHR43133:SF51">
    <property type="entry name" value="RNA POLYMERASE SIGMA FACTOR"/>
    <property type="match status" value="1"/>
</dbReference>
<evidence type="ECO:0000259" key="5">
    <source>
        <dbReference type="Pfam" id="PF04542"/>
    </source>
</evidence>
<evidence type="ECO:0000313" key="7">
    <source>
        <dbReference type="EMBL" id="RLQ97430.1"/>
    </source>
</evidence>
<keyword evidence="4" id="KW-0804">Transcription</keyword>
<reference evidence="7 8" key="1">
    <citation type="submission" date="2018-10" db="EMBL/GenBank/DDBJ databases">
        <title>Falsibacillus sp. genome draft.</title>
        <authorList>
            <person name="Shi S."/>
        </authorList>
    </citation>
    <scope>NUCLEOTIDE SEQUENCE [LARGE SCALE GENOMIC DNA]</scope>
    <source>
        <strain evidence="7 8">GY 10110</strain>
    </source>
</reference>
<evidence type="ECO:0000259" key="6">
    <source>
        <dbReference type="Pfam" id="PF08281"/>
    </source>
</evidence>
<dbReference type="EMBL" id="RCVZ01000002">
    <property type="protein sequence ID" value="RLQ97430.1"/>
    <property type="molecule type" value="Genomic_DNA"/>
</dbReference>
<sequence length="181" mass="21088">MKEKKYKALVKKAIKGNNKAFEVLIKHHYQQIYRTAFIYTRNEGDALDVVQEATCQALIQIKSLRTPEFFMTWFTRIIIRCAAKLIDKRKDIVPICEEMIESYHNVSQQAGKEESMVLLEAISTLKDSYKTAIILFYYHDYSIKTISKMMDIPEGTVKTHLSRGKSELKKILSREEFCYGS</sequence>
<evidence type="ECO:0000256" key="4">
    <source>
        <dbReference type="ARBA" id="ARBA00023163"/>
    </source>
</evidence>
<dbReference type="InterPro" id="IPR036388">
    <property type="entry name" value="WH-like_DNA-bd_sf"/>
</dbReference>
<dbReference type="InterPro" id="IPR014300">
    <property type="entry name" value="RNA_pol_sigma-V"/>
</dbReference>
<dbReference type="InterPro" id="IPR007627">
    <property type="entry name" value="RNA_pol_sigma70_r2"/>
</dbReference>
<dbReference type="InterPro" id="IPR014284">
    <property type="entry name" value="RNA_pol_sigma-70_dom"/>
</dbReference>
<dbReference type="CDD" id="cd06171">
    <property type="entry name" value="Sigma70_r4"/>
    <property type="match status" value="1"/>
</dbReference>
<organism evidence="7 8">
    <name type="scientific">Falsibacillus albus</name>
    <dbReference type="NCBI Taxonomy" id="2478915"/>
    <lineage>
        <taxon>Bacteria</taxon>
        <taxon>Bacillati</taxon>
        <taxon>Bacillota</taxon>
        <taxon>Bacilli</taxon>
        <taxon>Bacillales</taxon>
        <taxon>Bacillaceae</taxon>
        <taxon>Falsibacillus</taxon>
    </lineage>
</organism>
<protein>
    <submittedName>
        <fullName evidence="7">Sigma-70 family RNA polymerase sigma factor</fullName>
    </submittedName>
</protein>
<dbReference type="InterPro" id="IPR013324">
    <property type="entry name" value="RNA_pol_sigma_r3/r4-like"/>
</dbReference>